<feature type="non-terminal residue" evidence="1">
    <location>
        <position position="241"/>
    </location>
</feature>
<evidence type="ECO:0000313" key="2">
    <source>
        <dbReference type="Proteomes" id="UP001170954"/>
    </source>
</evidence>
<evidence type="ECO:0000313" key="1">
    <source>
        <dbReference type="EMBL" id="MDM1050608.1"/>
    </source>
</evidence>
<evidence type="ECO:0008006" key="3">
    <source>
        <dbReference type="Google" id="ProtNLM"/>
    </source>
</evidence>
<sequence>VVQLNIREITGTGGSFAVTNVAKIHSVTEFPDYFSCVINTDDDALFVPFVAGDIVRCQVWDGKGIKYYVGRVRGVSQAIFDIEKPLLAGGSVPEAGDNVFQFGSSVAGRQGLLYMTNSDSGAPYLDVLDEVNSPNLDGKTKVRLGKLDGIVDASLGALSGYGLYAQNAFLKGKFIVQSGSNVYTKSDVDATLTNVISDIRNTTEADIANAINNITIGGRNFLLNSKAPRDGVFPATLSESL</sequence>
<dbReference type="EMBL" id="JACAGK010000145">
    <property type="protein sequence ID" value="MDM1050608.1"/>
    <property type="molecule type" value="Genomic_DNA"/>
</dbReference>
<proteinExistence type="predicted"/>
<protein>
    <recommendedName>
        <fullName evidence="3">Phage tail protein</fullName>
    </recommendedName>
</protein>
<accession>A0ABT7NU92</accession>
<feature type="non-terminal residue" evidence="1">
    <location>
        <position position="1"/>
    </location>
</feature>
<comment type="caution">
    <text evidence="1">The sequence shown here is derived from an EMBL/GenBank/DDBJ whole genome shotgun (WGS) entry which is preliminary data.</text>
</comment>
<name>A0ABT7NU92_9SPHI</name>
<gene>
    <name evidence="1" type="ORF">HX018_20460</name>
</gene>
<reference evidence="1" key="1">
    <citation type="submission" date="2020-06" db="EMBL/GenBank/DDBJ databases">
        <authorList>
            <person name="Dong N."/>
        </authorList>
    </citation>
    <scope>NUCLEOTIDE SEQUENCE</scope>
    <source>
        <strain evidence="1">R1692</strain>
    </source>
</reference>
<keyword evidence="2" id="KW-1185">Reference proteome</keyword>
<dbReference type="RefSeq" id="WP_286652548.1">
    <property type="nucleotide sequence ID" value="NZ_JACAGK010000145.1"/>
</dbReference>
<reference evidence="1" key="2">
    <citation type="journal article" date="2022" name="Sci. Total Environ.">
        <title>Prevalence, transmission, and molecular epidemiology of tet(X)-positive bacteria among humans, animals, and environmental niches in China: An epidemiological, and genomic-based study.</title>
        <authorList>
            <person name="Dong N."/>
            <person name="Zeng Y."/>
            <person name="Cai C."/>
            <person name="Sun C."/>
            <person name="Lu J."/>
            <person name="Liu C."/>
            <person name="Zhou H."/>
            <person name="Sun Q."/>
            <person name="Shu L."/>
            <person name="Wang H."/>
            <person name="Wang Y."/>
            <person name="Wang S."/>
            <person name="Wu C."/>
            <person name="Chan E.W."/>
            <person name="Chen G."/>
            <person name="Shen Z."/>
            <person name="Chen S."/>
            <person name="Zhang R."/>
        </authorList>
    </citation>
    <scope>NUCLEOTIDE SEQUENCE</scope>
    <source>
        <strain evidence="1">R1692</strain>
    </source>
</reference>
<organism evidence="1 2">
    <name type="scientific">Sphingobacterium hotanense</name>
    <dbReference type="NCBI Taxonomy" id="649196"/>
    <lineage>
        <taxon>Bacteria</taxon>
        <taxon>Pseudomonadati</taxon>
        <taxon>Bacteroidota</taxon>
        <taxon>Sphingobacteriia</taxon>
        <taxon>Sphingobacteriales</taxon>
        <taxon>Sphingobacteriaceae</taxon>
        <taxon>Sphingobacterium</taxon>
    </lineage>
</organism>
<dbReference type="Proteomes" id="UP001170954">
    <property type="component" value="Unassembled WGS sequence"/>
</dbReference>